<evidence type="ECO:0000313" key="4">
    <source>
        <dbReference type="Proteomes" id="UP000401717"/>
    </source>
</evidence>
<dbReference type="Proteomes" id="UP000401717">
    <property type="component" value="Unassembled WGS sequence"/>
</dbReference>
<feature type="compositionally biased region" description="Basic and acidic residues" evidence="1">
    <location>
        <begin position="172"/>
        <end position="184"/>
    </location>
</feature>
<dbReference type="AlphaFoldDB" id="A0A564G5H8"/>
<keyword evidence="5" id="KW-1185">Reference proteome</keyword>
<dbReference type="EMBL" id="BPQI01000164">
    <property type="protein sequence ID" value="GJD58681.1"/>
    <property type="molecule type" value="Genomic_DNA"/>
</dbReference>
<dbReference type="EMBL" id="CABFVH010000048">
    <property type="protein sequence ID" value="VUF15190.1"/>
    <property type="molecule type" value="Genomic_DNA"/>
</dbReference>
<dbReference type="RefSeq" id="WP_144767570.1">
    <property type="nucleotide sequence ID" value="NZ_BPQI01000164.1"/>
</dbReference>
<accession>A0A564G5H8</accession>
<dbReference type="Proteomes" id="UP001055303">
    <property type="component" value="Unassembled WGS sequence"/>
</dbReference>
<protein>
    <recommendedName>
        <fullName evidence="6">GcrA cell cycle regulator</fullName>
    </recommendedName>
</protein>
<evidence type="ECO:0000313" key="3">
    <source>
        <dbReference type="EMBL" id="VUF15190.1"/>
    </source>
</evidence>
<feature type="region of interest" description="Disordered" evidence="1">
    <location>
        <begin position="172"/>
        <end position="207"/>
    </location>
</feature>
<feature type="compositionally biased region" description="Basic residues" evidence="1">
    <location>
        <begin position="60"/>
        <end position="69"/>
    </location>
</feature>
<dbReference type="OrthoDB" id="9966541at2"/>
<organism evidence="3 4">
    <name type="scientific">Methylobacterium dankookense</name>
    <dbReference type="NCBI Taxonomy" id="560405"/>
    <lineage>
        <taxon>Bacteria</taxon>
        <taxon>Pseudomonadati</taxon>
        <taxon>Pseudomonadota</taxon>
        <taxon>Alphaproteobacteria</taxon>
        <taxon>Hyphomicrobiales</taxon>
        <taxon>Methylobacteriaceae</taxon>
        <taxon>Methylobacterium</taxon>
    </lineage>
</organism>
<sequence>MAAAAPKTTDRNELILSLCGEHDSATIAARVYRELGAYLTPNAVNCVIDRAKRAQDPRALARKSRRGRRSSSPWNRPRKKSDGPPKPVLAVDLPEPEVLPPTAVLIINAFAKSCRFPLRGSGIGLIVCGADVAEKSSYCPECRKRTILQDEGSRAPAAAGIPNDRTLRSNEDRAVPRAQPRVEQRVAVPAGRPKREKPVTAARTRGRPKVRAGIDGVDLAGLPPLPVRMRRGPRVLEPKPPQRTFFDRGQLDLFGPATCAGYIDRGFRDYGGRTWLTASAFRQATSSPG</sequence>
<feature type="region of interest" description="Disordered" evidence="1">
    <location>
        <begin position="56"/>
        <end position="93"/>
    </location>
</feature>
<proteinExistence type="predicted"/>
<evidence type="ECO:0008006" key="6">
    <source>
        <dbReference type="Google" id="ProtNLM"/>
    </source>
</evidence>
<evidence type="ECO:0000313" key="5">
    <source>
        <dbReference type="Proteomes" id="UP001055303"/>
    </source>
</evidence>
<evidence type="ECO:0000313" key="2">
    <source>
        <dbReference type="EMBL" id="GJD58681.1"/>
    </source>
</evidence>
<name>A0A564G5H8_9HYPH</name>
<evidence type="ECO:0000256" key="1">
    <source>
        <dbReference type="SAM" id="MobiDB-lite"/>
    </source>
</evidence>
<gene>
    <name evidence="2" type="ORF">IFDJLNFL_4604</name>
    <name evidence="3" type="ORF">MTDSW087_04925</name>
</gene>
<reference evidence="3 4" key="1">
    <citation type="submission" date="2019-06" db="EMBL/GenBank/DDBJ databases">
        <authorList>
            <person name="Rodrigo-Torres L."/>
            <person name="Arahal R. D."/>
            <person name="Lucena T."/>
        </authorList>
    </citation>
    <scope>NUCLEOTIDE SEQUENCE [LARGE SCALE GENOMIC DNA]</scope>
    <source>
        <strain evidence="3 4">SW08-7</strain>
    </source>
</reference>
<reference evidence="2" key="3">
    <citation type="submission" date="2021-08" db="EMBL/GenBank/DDBJ databases">
        <authorList>
            <person name="Tani A."/>
            <person name="Ola A."/>
            <person name="Ogura Y."/>
            <person name="Katsura K."/>
            <person name="Hayashi T."/>
        </authorList>
    </citation>
    <scope>NUCLEOTIDE SEQUENCE</scope>
    <source>
        <strain evidence="2">DSM 22415</strain>
    </source>
</reference>
<reference evidence="2" key="2">
    <citation type="journal article" date="2021" name="Front. Microbiol.">
        <title>Comprehensive Comparative Genomics and Phenotyping of Methylobacterium Species.</title>
        <authorList>
            <person name="Alessa O."/>
            <person name="Ogura Y."/>
            <person name="Fujitani Y."/>
            <person name="Takami H."/>
            <person name="Hayashi T."/>
            <person name="Sahin N."/>
            <person name="Tani A."/>
        </authorList>
    </citation>
    <scope>NUCLEOTIDE SEQUENCE</scope>
    <source>
        <strain evidence="2">DSM 22415</strain>
    </source>
</reference>